<dbReference type="EMBL" id="BARS01053519">
    <property type="protein sequence ID" value="GAG52099.1"/>
    <property type="molecule type" value="Genomic_DNA"/>
</dbReference>
<protein>
    <recommendedName>
        <fullName evidence="2">HD domain-containing protein</fullName>
    </recommendedName>
</protein>
<dbReference type="SUPFAM" id="SSF109604">
    <property type="entry name" value="HD-domain/PDEase-like"/>
    <property type="match status" value="1"/>
</dbReference>
<proteinExistence type="predicted"/>
<sequence length="170" mass="18833">GYRFRQFLMRRKADDGAVAHEIARRALPGAAYRLFEEMSAGDQIHALCVFRALGRARTPAAELAQAALLHDVGKAAGRLTIPYRAIIVLLEWVGGGLLKRLALAEPTSWRYPFHIHLNHAELGALRCREAGCSPLTVALVRYHELPSEDAPRDRGLRESLIALKKADESC</sequence>
<evidence type="ECO:0000313" key="1">
    <source>
        <dbReference type="EMBL" id="GAG52099.1"/>
    </source>
</evidence>
<dbReference type="AlphaFoldDB" id="X0Y8A2"/>
<dbReference type="Gene3D" id="1.10.3210.10">
    <property type="entry name" value="Hypothetical protein af1432"/>
    <property type="match status" value="1"/>
</dbReference>
<reference evidence="1" key="1">
    <citation type="journal article" date="2014" name="Front. Microbiol.">
        <title>High frequency of phylogenetically diverse reductive dehalogenase-homologous genes in deep subseafloor sedimentary metagenomes.</title>
        <authorList>
            <person name="Kawai M."/>
            <person name="Futagami T."/>
            <person name="Toyoda A."/>
            <person name="Takaki Y."/>
            <person name="Nishi S."/>
            <person name="Hori S."/>
            <person name="Arai W."/>
            <person name="Tsubouchi T."/>
            <person name="Morono Y."/>
            <person name="Uchiyama I."/>
            <person name="Ito T."/>
            <person name="Fujiyama A."/>
            <person name="Inagaki F."/>
            <person name="Takami H."/>
        </authorList>
    </citation>
    <scope>NUCLEOTIDE SEQUENCE</scope>
    <source>
        <strain evidence="1">Expedition CK06-06</strain>
    </source>
</reference>
<evidence type="ECO:0008006" key="2">
    <source>
        <dbReference type="Google" id="ProtNLM"/>
    </source>
</evidence>
<comment type="caution">
    <text evidence="1">The sequence shown here is derived from an EMBL/GenBank/DDBJ whole genome shotgun (WGS) entry which is preliminary data.</text>
</comment>
<feature type="non-terminal residue" evidence="1">
    <location>
        <position position="1"/>
    </location>
</feature>
<gene>
    <name evidence="1" type="ORF">S01H1_79399</name>
</gene>
<accession>X0Y8A2</accession>
<organism evidence="1">
    <name type="scientific">marine sediment metagenome</name>
    <dbReference type="NCBI Taxonomy" id="412755"/>
    <lineage>
        <taxon>unclassified sequences</taxon>
        <taxon>metagenomes</taxon>
        <taxon>ecological metagenomes</taxon>
    </lineage>
</organism>
<name>X0Y8A2_9ZZZZ</name>